<feature type="transmembrane region" description="Helical" evidence="1">
    <location>
        <begin position="12"/>
        <end position="31"/>
    </location>
</feature>
<dbReference type="Proteomes" id="UP000230481">
    <property type="component" value="Unassembled WGS sequence"/>
</dbReference>
<keyword evidence="1" id="KW-0812">Transmembrane</keyword>
<keyword evidence="1" id="KW-1133">Transmembrane helix</keyword>
<evidence type="ECO:0000313" key="2">
    <source>
        <dbReference type="EMBL" id="PIT96537.1"/>
    </source>
</evidence>
<gene>
    <name evidence="2" type="ORF">COT82_02670</name>
</gene>
<name>A0A2M6WUS3_9BACT</name>
<accession>A0A2M6WUS3</accession>
<comment type="caution">
    <text evidence="2">The sequence shown here is derived from an EMBL/GenBank/DDBJ whole genome shotgun (WGS) entry which is preliminary data.</text>
</comment>
<evidence type="ECO:0000256" key="1">
    <source>
        <dbReference type="SAM" id="Phobius"/>
    </source>
</evidence>
<protein>
    <submittedName>
        <fullName evidence="2">Uncharacterized protein</fullName>
    </submittedName>
</protein>
<dbReference type="AlphaFoldDB" id="A0A2M6WUS3"/>
<sequence length="252" mass="27714">MSWASKRRTAYFGTAIFIVITVAGILFFLIFNKEPTCEDDKKNGDEQGIDCGGLCDKLCATQVSAPIIIWSRSFKVSEGVYNSVAYVENPNFTASAPKIPYTFKIFDDNNILIAERNGNTFISPDGISLIFEGAIITGNRIPARTFFEFSEAPIWTRTNGDKSSLSINNIKLSVADISPRVDAVLSNNSLLAARNIEVVAVVFDANDNAIGASATFVESISDRSSQDIVFTWPNKFDQSVSRVEIIPRVNME</sequence>
<proteinExistence type="predicted"/>
<reference evidence="3" key="1">
    <citation type="submission" date="2017-09" db="EMBL/GenBank/DDBJ databases">
        <title>Depth-based differentiation of microbial function through sediment-hosted aquifers and enrichment of novel symbionts in the deep terrestrial subsurface.</title>
        <authorList>
            <person name="Probst A.J."/>
            <person name="Ladd B."/>
            <person name="Jarett J.K."/>
            <person name="Geller-Mcgrath D.E."/>
            <person name="Sieber C.M.K."/>
            <person name="Emerson J.B."/>
            <person name="Anantharaman K."/>
            <person name="Thomas B.C."/>
            <person name="Malmstrom R."/>
            <person name="Stieglmeier M."/>
            <person name="Klingl A."/>
            <person name="Woyke T."/>
            <person name="Ryan C.M."/>
            <person name="Banfield J.F."/>
        </authorList>
    </citation>
    <scope>NUCLEOTIDE SEQUENCE [LARGE SCALE GENOMIC DNA]</scope>
</reference>
<keyword evidence="1" id="KW-0472">Membrane</keyword>
<organism evidence="2 3">
    <name type="scientific">Candidatus Campbellbacteria bacterium CG10_big_fil_rev_8_21_14_0_10_35_52</name>
    <dbReference type="NCBI Taxonomy" id="1974527"/>
    <lineage>
        <taxon>Bacteria</taxon>
        <taxon>Candidatus Campbelliibacteriota</taxon>
    </lineage>
</organism>
<evidence type="ECO:0000313" key="3">
    <source>
        <dbReference type="Proteomes" id="UP000230481"/>
    </source>
</evidence>
<dbReference type="EMBL" id="PFAA01000050">
    <property type="protein sequence ID" value="PIT96537.1"/>
    <property type="molecule type" value="Genomic_DNA"/>
</dbReference>